<evidence type="ECO:0000313" key="8">
    <source>
        <dbReference type="EMBL" id="RCI06689.1"/>
    </source>
</evidence>
<keyword evidence="3 5" id="KW-0863">Zinc-finger</keyword>
<dbReference type="Pfam" id="PF18044">
    <property type="entry name" value="zf-CCCH_4"/>
    <property type="match status" value="1"/>
</dbReference>
<dbReference type="Proteomes" id="UP000253551">
    <property type="component" value="Unassembled WGS sequence"/>
</dbReference>
<dbReference type="Pfam" id="PF00642">
    <property type="entry name" value="zf-CCCH"/>
    <property type="match status" value="1"/>
</dbReference>
<evidence type="ECO:0000313" key="9">
    <source>
        <dbReference type="Proteomes" id="UP000253551"/>
    </source>
</evidence>
<feature type="zinc finger region" description="C3H1-type" evidence="5">
    <location>
        <begin position="91"/>
        <end position="118"/>
    </location>
</feature>
<evidence type="ECO:0000256" key="6">
    <source>
        <dbReference type="SAM" id="MobiDB-lite"/>
    </source>
</evidence>
<accession>A0A367KWU9</accession>
<organism evidence="8 9">
    <name type="scientific">Rhizopus stolonifer</name>
    <name type="common">Rhizopus nigricans</name>
    <dbReference type="NCBI Taxonomy" id="4846"/>
    <lineage>
        <taxon>Eukaryota</taxon>
        <taxon>Fungi</taxon>
        <taxon>Fungi incertae sedis</taxon>
        <taxon>Mucoromycota</taxon>
        <taxon>Mucoromycotina</taxon>
        <taxon>Mucoromycetes</taxon>
        <taxon>Mucorales</taxon>
        <taxon>Mucorineae</taxon>
        <taxon>Rhizopodaceae</taxon>
        <taxon>Rhizopus</taxon>
    </lineage>
</organism>
<keyword evidence="9" id="KW-1185">Reference proteome</keyword>
<feature type="compositionally biased region" description="Polar residues" evidence="6">
    <location>
        <begin position="223"/>
        <end position="233"/>
    </location>
</feature>
<keyword evidence="4 5" id="KW-0862">Zinc</keyword>
<feature type="compositionally biased region" description="Low complexity" evidence="6">
    <location>
        <begin position="1"/>
        <end position="20"/>
    </location>
</feature>
<sequence length="415" mass="46251">MSEPNLSDYSLSLLSKSSPSQPYMFKRSRTQSIPATSTKNNNIIPESLFDSSQKLTNNKQSNLSHVPCKFYKQGTCTAGANCTFSHSSDFSSEGSVCKYFMKGNCKFGTKCALLHTMSQYGTSAGTNGMKSNGLANSSTPPNLSFLGRRNIGDHHQQKILLNNDPFASSAPAVSLFNQQLNDSTLWRNQSPRTNIASADLIGLHSSPRESSDHLLFGSSSSSNRPYLQSRSSNNGYFSSESFSTISELNQRRPIPMNGKLNNNDHGFDLNDAMLPSSLNDLFTPAELQARRIRQQEKQHQQYSLSPTNSDWLLDNSNTQRQWRVPFLTKTNESILDYENRLPKSTTPAINIPGGNINHETSNNDSTIYSHPQDDLLSQDDEVQFFMEDDELTQYNPNDHKSLDMTNSAAANSFYV</sequence>
<proteinExistence type="predicted"/>
<feature type="domain" description="C3H1-type" evidence="7">
    <location>
        <begin position="91"/>
        <end position="118"/>
    </location>
</feature>
<reference evidence="8 9" key="1">
    <citation type="journal article" date="2018" name="G3 (Bethesda)">
        <title>Phylogenetic and Phylogenomic Definition of Rhizopus Species.</title>
        <authorList>
            <person name="Gryganskyi A.P."/>
            <person name="Golan J."/>
            <person name="Dolatabadi S."/>
            <person name="Mondo S."/>
            <person name="Robb S."/>
            <person name="Idnurm A."/>
            <person name="Muszewska A."/>
            <person name="Steczkiewicz K."/>
            <person name="Masonjones S."/>
            <person name="Liao H.L."/>
            <person name="Gajdeczka M.T."/>
            <person name="Anike F."/>
            <person name="Vuek A."/>
            <person name="Anishchenko I.M."/>
            <person name="Voigt K."/>
            <person name="de Hoog G.S."/>
            <person name="Smith M.E."/>
            <person name="Heitman J."/>
            <person name="Vilgalys R."/>
            <person name="Stajich J.E."/>
        </authorList>
    </citation>
    <scope>NUCLEOTIDE SEQUENCE [LARGE SCALE GENOMIC DNA]</scope>
    <source>
        <strain evidence="8 9">LSU 92-RS-03</strain>
    </source>
</reference>
<dbReference type="InterPro" id="IPR045072">
    <property type="entry name" value="MKRN-like"/>
</dbReference>
<dbReference type="InterPro" id="IPR036855">
    <property type="entry name" value="Znf_CCCH_sf"/>
</dbReference>
<dbReference type="EMBL" id="PJQM01000105">
    <property type="protein sequence ID" value="RCI06689.1"/>
    <property type="molecule type" value="Genomic_DNA"/>
</dbReference>
<feature type="domain" description="C3H1-type" evidence="7">
    <location>
        <begin position="62"/>
        <end position="89"/>
    </location>
</feature>
<dbReference type="GO" id="GO:0000209">
    <property type="term" value="P:protein polyubiquitination"/>
    <property type="evidence" value="ECO:0007669"/>
    <property type="project" value="InterPro"/>
</dbReference>
<dbReference type="GO" id="GO:0061630">
    <property type="term" value="F:ubiquitin protein ligase activity"/>
    <property type="evidence" value="ECO:0007669"/>
    <property type="project" value="InterPro"/>
</dbReference>
<dbReference type="InterPro" id="IPR000571">
    <property type="entry name" value="Znf_CCCH"/>
</dbReference>
<name>A0A367KWU9_RHIST</name>
<dbReference type="Gene3D" id="4.10.1000.10">
    <property type="entry name" value="Zinc finger, CCCH-type"/>
    <property type="match status" value="1"/>
</dbReference>
<dbReference type="GO" id="GO:0008270">
    <property type="term" value="F:zinc ion binding"/>
    <property type="evidence" value="ECO:0007669"/>
    <property type="project" value="UniProtKB-KW"/>
</dbReference>
<evidence type="ECO:0000256" key="2">
    <source>
        <dbReference type="ARBA" id="ARBA00022737"/>
    </source>
</evidence>
<feature type="zinc finger region" description="C3H1-type" evidence="5">
    <location>
        <begin position="62"/>
        <end position="89"/>
    </location>
</feature>
<evidence type="ECO:0000256" key="4">
    <source>
        <dbReference type="ARBA" id="ARBA00022833"/>
    </source>
</evidence>
<comment type="caution">
    <text evidence="8">The sequence shown here is derived from an EMBL/GenBank/DDBJ whole genome shotgun (WGS) entry which is preliminary data.</text>
</comment>
<feature type="region of interest" description="Disordered" evidence="6">
    <location>
        <begin position="211"/>
        <end position="233"/>
    </location>
</feature>
<dbReference type="OrthoDB" id="411372at2759"/>
<evidence type="ECO:0000256" key="3">
    <source>
        <dbReference type="ARBA" id="ARBA00022771"/>
    </source>
</evidence>
<evidence type="ECO:0000259" key="7">
    <source>
        <dbReference type="PROSITE" id="PS50103"/>
    </source>
</evidence>
<protein>
    <recommendedName>
        <fullName evidence="7">C3H1-type domain-containing protein</fullName>
    </recommendedName>
</protein>
<dbReference type="SUPFAM" id="SSF90229">
    <property type="entry name" value="CCCH zinc finger"/>
    <property type="match status" value="2"/>
</dbReference>
<evidence type="ECO:0000256" key="1">
    <source>
        <dbReference type="ARBA" id="ARBA00022723"/>
    </source>
</evidence>
<dbReference type="AlphaFoldDB" id="A0A367KWU9"/>
<keyword evidence="1 5" id="KW-0479">Metal-binding</keyword>
<dbReference type="Gene3D" id="2.30.30.1190">
    <property type="match status" value="1"/>
</dbReference>
<keyword evidence="2" id="KW-0677">Repeat</keyword>
<dbReference type="InterPro" id="IPR041367">
    <property type="entry name" value="Znf-CCCH_4"/>
</dbReference>
<dbReference type="PROSITE" id="PS50103">
    <property type="entry name" value="ZF_C3H1"/>
    <property type="match status" value="2"/>
</dbReference>
<dbReference type="PANTHER" id="PTHR11224">
    <property type="entry name" value="MAKORIN-RELATED"/>
    <property type="match status" value="1"/>
</dbReference>
<dbReference type="SMART" id="SM00356">
    <property type="entry name" value="ZnF_C3H1"/>
    <property type="match status" value="2"/>
</dbReference>
<feature type="region of interest" description="Disordered" evidence="6">
    <location>
        <begin position="346"/>
        <end position="365"/>
    </location>
</feature>
<dbReference type="PANTHER" id="PTHR11224:SF10">
    <property type="entry name" value="IP09428P-RELATED"/>
    <property type="match status" value="1"/>
</dbReference>
<gene>
    <name evidence="8" type="ORF">CU098_013704</name>
</gene>
<feature type="region of interest" description="Disordered" evidence="6">
    <location>
        <begin position="1"/>
        <end position="22"/>
    </location>
</feature>
<evidence type="ECO:0000256" key="5">
    <source>
        <dbReference type="PROSITE-ProRule" id="PRU00723"/>
    </source>
</evidence>
<dbReference type="STRING" id="4846.A0A367KWU9"/>